<reference evidence="1 2" key="1">
    <citation type="journal article" date="2017" name="Curr. Biol.">
        <title>The Evolution of Venom by Co-option of Single-Copy Genes.</title>
        <authorList>
            <person name="Martinson E.O."/>
            <person name="Mrinalini"/>
            <person name="Kelkar Y.D."/>
            <person name="Chang C.H."/>
            <person name="Werren J.H."/>
        </authorList>
    </citation>
    <scope>NUCLEOTIDE SEQUENCE [LARGE SCALE GENOMIC DNA]</scope>
    <source>
        <strain evidence="1 2">Alberta</strain>
        <tissue evidence="1">Whole body</tissue>
    </source>
</reference>
<sequence>MDMASRLGLVVLNTGSTSTFRRPGCRETIIDVSFALERLAAHVRDWQNEPVEEAPRSCTRRWNVDKLDTKKLSQALECGQLTLVEIPDGVPASERAQLVVGAIMHLNQRACKEAVPIKTVGRRCPAYWLLRTGIPEGCSLVGYADNVAVTIIARNVEIAQTRLDQVMCRVRHWMGDHGLELADAKTEIALLTKKRISNIQEWKIGDTTVRGSIRDRLATGTGRDTGRGSEGIDGKPSGTLAVYVQHLPPGGNILFLLKRGETGAGRQGTGIPEECSLVGYADDVAVTIIARNVEIAQTRLDQVMCRVRHWMGDHGLELADAKTEIALLTKKRISNIQEWKIGDTTVHSRAAIKYLGMTLDTKLTFGEHIRKAADVYGRGNNDSQQGDGQYWRFSPRIF</sequence>
<protein>
    <submittedName>
        <fullName evidence="1">Uncharacterized protein</fullName>
    </submittedName>
</protein>
<proteinExistence type="predicted"/>
<keyword evidence="2" id="KW-1185">Reference proteome</keyword>
<gene>
    <name evidence="1" type="ORF">TSAR_016013</name>
</gene>
<dbReference type="OrthoDB" id="7700848at2759"/>
<dbReference type="EMBL" id="NNAY01003120">
    <property type="protein sequence ID" value="OXU19942.1"/>
    <property type="molecule type" value="Genomic_DNA"/>
</dbReference>
<evidence type="ECO:0000313" key="1">
    <source>
        <dbReference type="EMBL" id="OXU19942.1"/>
    </source>
</evidence>
<evidence type="ECO:0000313" key="2">
    <source>
        <dbReference type="Proteomes" id="UP000215335"/>
    </source>
</evidence>
<comment type="caution">
    <text evidence="1">The sequence shown here is derived from an EMBL/GenBank/DDBJ whole genome shotgun (WGS) entry which is preliminary data.</text>
</comment>
<accession>A0A232ENN9</accession>
<dbReference type="Proteomes" id="UP000215335">
    <property type="component" value="Unassembled WGS sequence"/>
</dbReference>
<organism evidence="1 2">
    <name type="scientific">Trichomalopsis sarcophagae</name>
    <dbReference type="NCBI Taxonomy" id="543379"/>
    <lineage>
        <taxon>Eukaryota</taxon>
        <taxon>Metazoa</taxon>
        <taxon>Ecdysozoa</taxon>
        <taxon>Arthropoda</taxon>
        <taxon>Hexapoda</taxon>
        <taxon>Insecta</taxon>
        <taxon>Pterygota</taxon>
        <taxon>Neoptera</taxon>
        <taxon>Endopterygota</taxon>
        <taxon>Hymenoptera</taxon>
        <taxon>Apocrita</taxon>
        <taxon>Proctotrupomorpha</taxon>
        <taxon>Chalcidoidea</taxon>
        <taxon>Pteromalidae</taxon>
        <taxon>Pteromalinae</taxon>
        <taxon>Trichomalopsis</taxon>
    </lineage>
</organism>
<dbReference type="STRING" id="543379.A0A232ENN9"/>
<dbReference type="AlphaFoldDB" id="A0A232ENN9"/>
<name>A0A232ENN9_9HYME</name>